<organism evidence="2 3">
    <name type="scientific">Cohnella abietis</name>
    <dbReference type="NCBI Taxonomy" id="2507935"/>
    <lineage>
        <taxon>Bacteria</taxon>
        <taxon>Bacillati</taxon>
        <taxon>Bacillota</taxon>
        <taxon>Bacilli</taxon>
        <taxon>Bacillales</taxon>
        <taxon>Paenibacillaceae</taxon>
        <taxon>Cohnella</taxon>
    </lineage>
</organism>
<dbReference type="EMBL" id="AP019400">
    <property type="protein sequence ID" value="BBI36781.1"/>
    <property type="molecule type" value="Genomic_DNA"/>
</dbReference>
<protein>
    <recommendedName>
        <fullName evidence="4">DNA mismatch repair protein</fullName>
    </recommendedName>
</protein>
<evidence type="ECO:0008006" key="4">
    <source>
        <dbReference type="Google" id="ProtNLM"/>
    </source>
</evidence>
<reference evidence="2 3" key="1">
    <citation type="submission" date="2019-01" db="EMBL/GenBank/DDBJ databases">
        <title>Complete genome sequence of Cohnella hallensis HS21 isolated from Korean fir (Abies koreana) rhizospheric soil.</title>
        <authorList>
            <person name="Jiang L."/>
            <person name="Kang S.W."/>
            <person name="Kim S."/>
            <person name="Jung J."/>
            <person name="Kim C.Y."/>
            <person name="Kim D.H."/>
            <person name="Kim S.W."/>
            <person name="Lee J."/>
        </authorList>
    </citation>
    <scope>NUCLEOTIDE SEQUENCE [LARGE SCALE GENOMIC DNA]</scope>
    <source>
        <strain evidence="2 3">HS21</strain>
    </source>
</reference>
<sequence length="207" mass="23682">MRMPRLTTNDPSQNKSLSISDPREKVSKKMVLDLGMSYLEKMGSGHICKVCISYGGSCCSGCEHLSNGVGCTLRNTSCTAWLCGFLKFLLYETGHLQEWNDYWEQVPGQDHRMDFTPETFFIHKSLHVQSLGNLSEALAADLQELARTHSAIGFIFTLREKIDRNIDQFIFYKDDPVKKNRLKRSIVNLSSPFHRFHIALNDYRAIN</sequence>
<dbReference type="AlphaFoldDB" id="A0A3T1DF41"/>
<feature type="region of interest" description="Disordered" evidence="1">
    <location>
        <begin position="1"/>
        <end position="20"/>
    </location>
</feature>
<gene>
    <name evidence="2" type="ORF">KCTCHS21_61800</name>
</gene>
<dbReference type="KEGG" id="cohn:KCTCHS21_61800"/>
<evidence type="ECO:0000313" key="3">
    <source>
        <dbReference type="Proteomes" id="UP000289856"/>
    </source>
</evidence>
<feature type="compositionally biased region" description="Polar residues" evidence="1">
    <location>
        <begin position="1"/>
        <end position="19"/>
    </location>
</feature>
<proteinExistence type="predicted"/>
<dbReference type="Proteomes" id="UP000289856">
    <property type="component" value="Chromosome"/>
</dbReference>
<evidence type="ECO:0000313" key="2">
    <source>
        <dbReference type="EMBL" id="BBI36781.1"/>
    </source>
</evidence>
<name>A0A3T1DF41_9BACL</name>
<keyword evidence="3" id="KW-1185">Reference proteome</keyword>
<accession>A0A3T1DF41</accession>
<evidence type="ECO:0000256" key="1">
    <source>
        <dbReference type="SAM" id="MobiDB-lite"/>
    </source>
</evidence>